<feature type="transmembrane region" description="Helical" evidence="1">
    <location>
        <begin position="25"/>
        <end position="42"/>
    </location>
</feature>
<feature type="domain" description="Acyltransferase 3" evidence="2">
    <location>
        <begin position="9"/>
        <end position="181"/>
    </location>
</feature>
<sequence length="209" mass="23829">MLPITNQLFKTKYFSEYYIAPQNRAAPYIIGLAFGYVLFHTRDKQIKIGKMTNIMLWAISSALLSTAMFGCHIFYMSTHDYDRFESSSYLTFSRSAWTIGLVWIIWSCMNGYGGIVNDFLSAHVFKILGRITYGIFLIHSILQLYKCGSAKLSMAFSNVNVIFDAFADLFCVFILAFLFTIFYELPLIRAAGLFFKPSKPSAPKIQPSK</sequence>
<dbReference type="PANTHER" id="PTHR11161:SF0">
    <property type="entry name" value="O-ACYLTRANSFERASE LIKE PROTEIN"/>
    <property type="match status" value="1"/>
</dbReference>
<protein>
    <recommendedName>
        <fullName evidence="2">Acyltransferase 3 domain-containing protein</fullName>
    </recommendedName>
</protein>
<dbReference type="EMBL" id="OU896708">
    <property type="protein sequence ID" value="CAH1155908.1"/>
    <property type="molecule type" value="Genomic_DNA"/>
</dbReference>
<feature type="transmembrane region" description="Helical" evidence="1">
    <location>
        <begin position="54"/>
        <end position="75"/>
    </location>
</feature>
<gene>
    <name evidence="3" type="ORF">PHAECO_LOCUS6746</name>
</gene>
<dbReference type="InterPro" id="IPR002656">
    <property type="entry name" value="Acyl_transf_3_dom"/>
</dbReference>
<dbReference type="AlphaFoldDB" id="A0A9P0GTA2"/>
<evidence type="ECO:0000313" key="4">
    <source>
        <dbReference type="Proteomes" id="UP001153737"/>
    </source>
</evidence>
<keyword evidence="4" id="KW-1185">Reference proteome</keyword>
<accession>A0A9P0GTA2</accession>
<keyword evidence="1" id="KW-0472">Membrane</keyword>
<evidence type="ECO:0000259" key="2">
    <source>
        <dbReference type="Pfam" id="PF01757"/>
    </source>
</evidence>
<feature type="transmembrane region" description="Helical" evidence="1">
    <location>
        <begin position="95"/>
        <end position="115"/>
    </location>
</feature>
<reference evidence="3" key="2">
    <citation type="submission" date="2022-10" db="EMBL/GenBank/DDBJ databases">
        <authorList>
            <consortium name="ENA_rothamsted_submissions"/>
            <consortium name="culmorum"/>
            <person name="King R."/>
        </authorList>
    </citation>
    <scope>NUCLEOTIDE SEQUENCE</scope>
</reference>
<dbReference type="GO" id="GO:0016747">
    <property type="term" value="F:acyltransferase activity, transferring groups other than amino-acyl groups"/>
    <property type="evidence" value="ECO:0007669"/>
    <property type="project" value="InterPro"/>
</dbReference>
<dbReference type="Pfam" id="PF01757">
    <property type="entry name" value="Acyl_transf_3"/>
    <property type="match status" value="1"/>
</dbReference>
<evidence type="ECO:0000256" key="1">
    <source>
        <dbReference type="SAM" id="Phobius"/>
    </source>
</evidence>
<dbReference type="Proteomes" id="UP001153737">
    <property type="component" value="Chromosome 2"/>
</dbReference>
<dbReference type="PANTHER" id="PTHR11161">
    <property type="entry name" value="O-ACYLTRANSFERASE"/>
    <property type="match status" value="1"/>
</dbReference>
<evidence type="ECO:0000313" key="3">
    <source>
        <dbReference type="EMBL" id="CAH1155908.1"/>
    </source>
</evidence>
<keyword evidence="1" id="KW-0812">Transmembrane</keyword>
<feature type="transmembrane region" description="Helical" evidence="1">
    <location>
        <begin position="127"/>
        <end position="145"/>
    </location>
</feature>
<proteinExistence type="predicted"/>
<dbReference type="OrthoDB" id="118951at2759"/>
<reference evidence="3" key="1">
    <citation type="submission" date="2022-01" db="EMBL/GenBank/DDBJ databases">
        <authorList>
            <person name="King R."/>
        </authorList>
    </citation>
    <scope>NUCLEOTIDE SEQUENCE</scope>
</reference>
<dbReference type="InterPro" id="IPR052728">
    <property type="entry name" value="O2_lipid_transport_reg"/>
</dbReference>
<feature type="transmembrane region" description="Helical" evidence="1">
    <location>
        <begin position="165"/>
        <end position="185"/>
    </location>
</feature>
<name>A0A9P0GTA2_PHACE</name>
<keyword evidence="1" id="KW-1133">Transmembrane helix</keyword>
<organism evidence="3 4">
    <name type="scientific">Phaedon cochleariae</name>
    <name type="common">Mustard beetle</name>
    <dbReference type="NCBI Taxonomy" id="80249"/>
    <lineage>
        <taxon>Eukaryota</taxon>
        <taxon>Metazoa</taxon>
        <taxon>Ecdysozoa</taxon>
        <taxon>Arthropoda</taxon>
        <taxon>Hexapoda</taxon>
        <taxon>Insecta</taxon>
        <taxon>Pterygota</taxon>
        <taxon>Neoptera</taxon>
        <taxon>Endopterygota</taxon>
        <taxon>Coleoptera</taxon>
        <taxon>Polyphaga</taxon>
        <taxon>Cucujiformia</taxon>
        <taxon>Chrysomeloidea</taxon>
        <taxon>Chrysomelidae</taxon>
        <taxon>Chrysomelinae</taxon>
        <taxon>Chrysomelini</taxon>
        <taxon>Phaedon</taxon>
    </lineage>
</organism>